<evidence type="ECO:0000256" key="6">
    <source>
        <dbReference type="SAM" id="Coils"/>
    </source>
</evidence>
<comment type="similarity">
    <text evidence="2">Belongs to the RRF family.</text>
</comment>
<keyword evidence="6" id="KW-0175">Coiled coil</keyword>
<dbReference type="Pfam" id="PF01765">
    <property type="entry name" value="RRF"/>
    <property type="match status" value="1"/>
</dbReference>
<keyword evidence="9" id="KW-1185">Reference proteome</keyword>
<evidence type="ECO:0000259" key="7">
    <source>
        <dbReference type="Pfam" id="PF01765"/>
    </source>
</evidence>
<dbReference type="FunFam" id="3.30.1360.40:FF:000001">
    <property type="entry name" value="Ribosome-recycling factor"/>
    <property type="match status" value="1"/>
</dbReference>
<evidence type="ECO:0000256" key="5">
    <source>
        <dbReference type="ARBA" id="ARBA00032397"/>
    </source>
</evidence>
<dbReference type="Gene3D" id="3.30.1360.40">
    <property type="match status" value="1"/>
</dbReference>
<evidence type="ECO:0000256" key="2">
    <source>
        <dbReference type="ARBA" id="ARBA00005912"/>
    </source>
</evidence>
<dbReference type="Gene3D" id="1.10.132.20">
    <property type="entry name" value="Ribosome-recycling factor"/>
    <property type="match status" value="1"/>
</dbReference>
<dbReference type="GO" id="GO:0006412">
    <property type="term" value="P:translation"/>
    <property type="evidence" value="ECO:0007669"/>
    <property type="project" value="UniProtKB-KW"/>
</dbReference>
<dbReference type="SUPFAM" id="SSF55194">
    <property type="entry name" value="Ribosome recycling factor, RRF"/>
    <property type="match status" value="1"/>
</dbReference>
<dbReference type="PANTHER" id="PTHR20982">
    <property type="entry name" value="RIBOSOME RECYCLING FACTOR"/>
    <property type="match status" value="1"/>
</dbReference>
<evidence type="ECO:0000256" key="4">
    <source>
        <dbReference type="ARBA" id="ARBA00022917"/>
    </source>
</evidence>
<sequence>MMAFLLRRALSARTLPSFPLYTRCLWQLPDALTSELAAGAPQVCSNGASVCAGFAPFWATRRGFAKARKSKEDDTSATVQVVPDIGPAVKSNTLSLMEAAIAAVSRELSKIRTGRASIGMLDHIIVEARGMKMPLNRVAVVSAVDAHTLSVTPYDPNTLKEIENAIVSSPLGINPIPGDQRLVVPIPPLTKENIQALCKVVNKCAEDGRQSIRRARQKALDTIKKSASSIPKDDIKRIEKEMEEMTKRFIKLVDDMSRAKEKEISGS</sequence>
<evidence type="ECO:0000313" key="9">
    <source>
        <dbReference type="Proteomes" id="UP001418222"/>
    </source>
</evidence>
<dbReference type="InterPro" id="IPR002661">
    <property type="entry name" value="Ribosome_recyc_fac"/>
</dbReference>
<dbReference type="EMBL" id="JBBWWQ010000015">
    <property type="protein sequence ID" value="KAK8928711.1"/>
    <property type="molecule type" value="Genomic_DNA"/>
</dbReference>
<gene>
    <name evidence="8" type="ORF">KSP39_PZI017931</name>
</gene>
<dbReference type="GO" id="GO:0043023">
    <property type="term" value="F:ribosomal large subunit binding"/>
    <property type="evidence" value="ECO:0007669"/>
    <property type="project" value="TreeGrafter"/>
</dbReference>
<accession>A0AAP0B5D2</accession>
<comment type="function">
    <text evidence="1">Responsible for the release of ribosomes from messenger RNA at the termination of chloroplastic protein biosynthesis.</text>
</comment>
<feature type="coiled-coil region" evidence="6">
    <location>
        <begin position="235"/>
        <end position="262"/>
    </location>
</feature>
<protein>
    <recommendedName>
        <fullName evidence="3">Ribosome-recycling factor, chloroplastic</fullName>
    </recommendedName>
    <alternativeName>
        <fullName evidence="5">Ribosome-releasing factor, chloroplastic</fullName>
    </alternativeName>
</protein>
<reference evidence="8 9" key="1">
    <citation type="journal article" date="2022" name="Nat. Plants">
        <title>Genomes of leafy and leafless Platanthera orchids illuminate the evolution of mycoheterotrophy.</title>
        <authorList>
            <person name="Li M.H."/>
            <person name="Liu K.W."/>
            <person name="Li Z."/>
            <person name="Lu H.C."/>
            <person name="Ye Q.L."/>
            <person name="Zhang D."/>
            <person name="Wang J.Y."/>
            <person name="Li Y.F."/>
            <person name="Zhong Z.M."/>
            <person name="Liu X."/>
            <person name="Yu X."/>
            <person name="Liu D.K."/>
            <person name="Tu X.D."/>
            <person name="Liu B."/>
            <person name="Hao Y."/>
            <person name="Liao X.Y."/>
            <person name="Jiang Y.T."/>
            <person name="Sun W.H."/>
            <person name="Chen J."/>
            <person name="Chen Y.Q."/>
            <person name="Ai Y."/>
            <person name="Zhai J.W."/>
            <person name="Wu S.S."/>
            <person name="Zhou Z."/>
            <person name="Hsiao Y.Y."/>
            <person name="Wu W.L."/>
            <person name="Chen Y.Y."/>
            <person name="Lin Y.F."/>
            <person name="Hsu J.L."/>
            <person name="Li C.Y."/>
            <person name="Wang Z.W."/>
            <person name="Zhao X."/>
            <person name="Zhong W.Y."/>
            <person name="Ma X.K."/>
            <person name="Ma L."/>
            <person name="Huang J."/>
            <person name="Chen G.Z."/>
            <person name="Huang M.Z."/>
            <person name="Huang L."/>
            <person name="Peng D.H."/>
            <person name="Luo Y.B."/>
            <person name="Zou S.Q."/>
            <person name="Chen S.P."/>
            <person name="Lan S."/>
            <person name="Tsai W.C."/>
            <person name="Van de Peer Y."/>
            <person name="Liu Z.J."/>
        </authorList>
    </citation>
    <scope>NUCLEOTIDE SEQUENCE [LARGE SCALE GENOMIC DNA]</scope>
    <source>
        <strain evidence="8">Lor287</strain>
    </source>
</reference>
<evidence type="ECO:0000313" key="8">
    <source>
        <dbReference type="EMBL" id="KAK8928711.1"/>
    </source>
</evidence>
<name>A0AAP0B5D2_9ASPA</name>
<proteinExistence type="inferred from homology"/>
<dbReference type="Proteomes" id="UP001418222">
    <property type="component" value="Unassembled WGS sequence"/>
</dbReference>
<keyword evidence="4" id="KW-0648">Protein biosynthesis</keyword>
<dbReference type="InterPro" id="IPR023584">
    <property type="entry name" value="Ribosome_recyc_fac_dom"/>
</dbReference>
<dbReference type="InterPro" id="IPR036191">
    <property type="entry name" value="RRF_sf"/>
</dbReference>
<comment type="caution">
    <text evidence="8">The sequence shown here is derived from an EMBL/GenBank/DDBJ whole genome shotgun (WGS) entry which is preliminary data.</text>
</comment>
<dbReference type="GO" id="GO:0005739">
    <property type="term" value="C:mitochondrion"/>
    <property type="evidence" value="ECO:0007669"/>
    <property type="project" value="TreeGrafter"/>
</dbReference>
<evidence type="ECO:0000256" key="3">
    <source>
        <dbReference type="ARBA" id="ARBA00014063"/>
    </source>
</evidence>
<organism evidence="8 9">
    <name type="scientific">Platanthera zijinensis</name>
    <dbReference type="NCBI Taxonomy" id="2320716"/>
    <lineage>
        <taxon>Eukaryota</taxon>
        <taxon>Viridiplantae</taxon>
        <taxon>Streptophyta</taxon>
        <taxon>Embryophyta</taxon>
        <taxon>Tracheophyta</taxon>
        <taxon>Spermatophyta</taxon>
        <taxon>Magnoliopsida</taxon>
        <taxon>Liliopsida</taxon>
        <taxon>Asparagales</taxon>
        <taxon>Orchidaceae</taxon>
        <taxon>Orchidoideae</taxon>
        <taxon>Orchideae</taxon>
        <taxon>Orchidinae</taxon>
        <taxon>Platanthera</taxon>
    </lineage>
</organism>
<evidence type="ECO:0000256" key="1">
    <source>
        <dbReference type="ARBA" id="ARBA00002952"/>
    </source>
</evidence>
<feature type="domain" description="Ribosome recycling factor" evidence="7">
    <location>
        <begin position="105"/>
        <end position="264"/>
    </location>
</feature>
<dbReference type="PANTHER" id="PTHR20982:SF3">
    <property type="entry name" value="MITOCHONDRIAL RIBOSOME RECYCLING FACTOR PSEUDO 1"/>
    <property type="match status" value="1"/>
</dbReference>
<dbReference type="AlphaFoldDB" id="A0AAP0B5D2"/>